<name>A0ABV7S4I6_9RHOB</name>
<feature type="chain" id="PRO_5045534233" evidence="1">
    <location>
        <begin position="22"/>
        <end position="339"/>
    </location>
</feature>
<keyword evidence="1" id="KW-0732">Signal</keyword>
<reference evidence="5" key="1">
    <citation type="journal article" date="2019" name="Int. J. Syst. Evol. Microbiol.">
        <title>The Global Catalogue of Microorganisms (GCM) 10K type strain sequencing project: providing services to taxonomists for standard genome sequencing and annotation.</title>
        <authorList>
            <consortium name="The Broad Institute Genomics Platform"/>
            <consortium name="The Broad Institute Genome Sequencing Center for Infectious Disease"/>
            <person name="Wu L."/>
            <person name="Ma J."/>
        </authorList>
    </citation>
    <scope>NUCLEOTIDE SEQUENCE [LARGE SCALE GENOMIC DNA]</scope>
    <source>
        <strain evidence="5">VKM B-3226</strain>
    </source>
</reference>
<dbReference type="Gene3D" id="2.60.40.1610">
    <property type="entry name" value="Domain of unknown function DUF1254"/>
    <property type="match status" value="1"/>
</dbReference>
<dbReference type="Pfam" id="PF06863">
    <property type="entry name" value="DUF1254"/>
    <property type="match status" value="1"/>
</dbReference>
<dbReference type="InterPro" id="IPR037050">
    <property type="entry name" value="DUF1254_sf"/>
</dbReference>
<keyword evidence="5" id="KW-1185">Reference proteome</keyword>
<dbReference type="RefSeq" id="WP_379032710.1">
    <property type="nucleotide sequence ID" value="NZ_JBHRXE010000050.1"/>
</dbReference>
<feature type="domain" description="DUF1214" evidence="2">
    <location>
        <begin position="238"/>
        <end position="322"/>
    </location>
</feature>
<comment type="caution">
    <text evidence="4">The sequence shown here is derived from an EMBL/GenBank/DDBJ whole genome shotgun (WGS) entry which is preliminary data.</text>
</comment>
<dbReference type="Gene3D" id="2.60.120.600">
    <property type="entry name" value="Domain of unknown function DUF1214, C-terminal domain"/>
    <property type="match status" value="1"/>
</dbReference>
<dbReference type="PANTHER" id="PTHR36509:SF2">
    <property type="entry name" value="BLL3101 PROTEIN"/>
    <property type="match status" value="1"/>
</dbReference>
<dbReference type="PANTHER" id="PTHR36509">
    <property type="entry name" value="BLL3101 PROTEIN"/>
    <property type="match status" value="1"/>
</dbReference>
<feature type="domain" description="DUF1254" evidence="3">
    <location>
        <begin position="57"/>
        <end position="162"/>
    </location>
</feature>
<gene>
    <name evidence="4" type="ORF">ACFOMP_17035</name>
</gene>
<feature type="signal peptide" evidence="1">
    <location>
        <begin position="1"/>
        <end position="21"/>
    </location>
</feature>
<evidence type="ECO:0000259" key="2">
    <source>
        <dbReference type="Pfam" id="PF06742"/>
    </source>
</evidence>
<dbReference type="Proteomes" id="UP001595596">
    <property type="component" value="Unassembled WGS sequence"/>
</dbReference>
<dbReference type="InterPro" id="IPR010621">
    <property type="entry name" value="DUF1214"/>
</dbReference>
<evidence type="ECO:0000313" key="5">
    <source>
        <dbReference type="Proteomes" id="UP001595596"/>
    </source>
</evidence>
<dbReference type="EMBL" id="JBHRXE010000050">
    <property type="protein sequence ID" value="MFC3571166.1"/>
    <property type="molecule type" value="Genomic_DNA"/>
</dbReference>
<evidence type="ECO:0000313" key="4">
    <source>
        <dbReference type="EMBL" id="MFC3571166.1"/>
    </source>
</evidence>
<protein>
    <submittedName>
        <fullName evidence="4">DUF1254 domain-containing protein</fullName>
    </submittedName>
</protein>
<dbReference type="InterPro" id="IPR010679">
    <property type="entry name" value="DUF1254"/>
</dbReference>
<accession>A0ABV7S4I6</accession>
<dbReference type="InterPro" id="IPR037049">
    <property type="entry name" value="DUF1214_C_sf"/>
</dbReference>
<proteinExistence type="predicted"/>
<dbReference type="Pfam" id="PF06742">
    <property type="entry name" value="DUF1214"/>
    <property type="match status" value="1"/>
</dbReference>
<evidence type="ECO:0000256" key="1">
    <source>
        <dbReference type="SAM" id="SignalP"/>
    </source>
</evidence>
<organism evidence="4 5">
    <name type="scientific">Paracoccus simplex</name>
    <dbReference type="NCBI Taxonomy" id="2086346"/>
    <lineage>
        <taxon>Bacteria</taxon>
        <taxon>Pseudomonadati</taxon>
        <taxon>Pseudomonadota</taxon>
        <taxon>Alphaproteobacteria</taxon>
        <taxon>Rhodobacterales</taxon>
        <taxon>Paracoccaceae</taxon>
        <taxon>Paracoccus</taxon>
    </lineage>
</organism>
<dbReference type="SUPFAM" id="SSF160935">
    <property type="entry name" value="VPA0735-like"/>
    <property type="match status" value="1"/>
</dbReference>
<evidence type="ECO:0000259" key="3">
    <source>
        <dbReference type="Pfam" id="PF06863"/>
    </source>
</evidence>
<sequence length="339" mass="37018">MIFLLSRAFALGVMAGTPAVAEPITVNATNFIRAETDLYFSAVVAARGGIGILGHDRAMTPIDDQAIIRLNRDTLYSSAVFDLDAGPVSIILPDTGGRFMSMQVFDQDHYTHGVYYQPGPVTLTREDIGTRYVMVGIRTLVNPDNAADLEAVHKLQDQITVEQPGGPGSYELAQWDGASRDATRAKLLALGDDLPDTRGMFGAKSEVDPVLHFIGSAMAWGGNPDRDALYLNRTAPNNDGQQVYRLTVKDVPVQGFWSITIYNAQGFIAENDLKKYTLNNLTAEKAQDGSVTVQFGGCDGKIANCLPVPENWNWMVRLYRPDAAILDGSWTFPELEAVQ</sequence>